<evidence type="ECO:0000256" key="2">
    <source>
        <dbReference type="ARBA" id="ARBA00022964"/>
    </source>
</evidence>
<keyword evidence="4" id="KW-0812">Transmembrane</keyword>
<sequence length="320" mass="37153">MMPILFLLFLSVCAMIYVYRFRGCARFATVHEYLRKGWPIFAPLNVFLYMTSRRRARAPFTSVDDYPELKLLQDNWQVIAAEASQLMASGQFIQTTAQENASYYDVGFRTFYKYGWSKFYCTWYGETLHSAKALCPNTVALLKSIPSVNGAMFTLLPPNAQLTRHLDPVACSLRYHLGLDTPNDPDCFISVDGKRAFWRNGHAFMFDETYLHYVKNDTRQYRLILMCDIDRPVNILGRPVNWLYKKFVRLLLVPNLPGDQSGPFNRLFARLMPTLNRAKRLKKTNPRLYYPLKWLVNLSLISTLLLVLTLVFRLLIAVVN</sequence>
<comment type="similarity">
    <text evidence="1">Belongs to the aspartyl/asparaginyl beta-hydroxylase family.</text>
</comment>
<dbReference type="PANTHER" id="PTHR46332">
    <property type="entry name" value="ASPARTATE BETA-HYDROXYLASE DOMAIN-CONTAINING PROTEIN 2"/>
    <property type="match status" value="1"/>
</dbReference>
<proteinExistence type="inferred from homology"/>
<feature type="transmembrane region" description="Helical" evidence="4">
    <location>
        <begin position="294"/>
        <end position="316"/>
    </location>
</feature>
<protein>
    <recommendedName>
        <fullName evidence="5">Aspartyl/asparaginy/proline hydroxylase domain-containing protein</fullName>
    </recommendedName>
</protein>
<evidence type="ECO:0000313" key="7">
    <source>
        <dbReference type="Proteomes" id="UP000036850"/>
    </source>
</evidence>
<keyword evidence="3" id="KW-0560">Oxidoreductase</keyword>
<dbReference type="InterPro" id="IPR051821">
    <property type="entry name" value="Asp/Asn_beta-hydroxylase"/>
</dbReference>
<dbReference type="EMBL" id="LFZX01000068">
    <property type="protein sequence ID" value="KNC67456.1"/>
    <property type="molecule type" value="Genomic_DNA"/>
</dbReference>
<dbReference type="Gene3D" id="2.60.120.330">
    <property type="entry name" value="B-lactam Antibiotic, Isopenicillin N Synthase, Chain"/>
    <property type="match status" value="1"/>
</dbReference>
<dbReference type="AlphaFoldDB" id="A0A0L0ESS0"/>
<dbReference type="PATRIC" id="fig|43658.6.peg.5027"/>
<evidence type="ECO:0000313" key="6">
    <source>
        <dbReference type="EMBL" id="KNC67456.1"/>
    </source>
</evidence>
<dbReference type="SUPFAM" id="SSF51197">
    <property type="entry name" value="Clavaminate synthase-like"/>
    <property type="match status" value="1"/>
</dbReference>
<evidence type="ECO:0000259" key="5">
    <source>
        <dbReference type="Pfam" id="PF05118"/>
    </source>
</evidence>
<evidence type="ECO:0000256" key="1">
    <source>
        <dbReference type="ARBA" id="ARBA00007730"/>
    </source>
</evidence>
<accession>A0A0L0ESS0</accession>
<dbReference type="Pfam" id="PF05118">
    <property type="entry name" value="Asp_Arg_Hydrox"/>
    <property type="match status" value="1"/>
</dbReference>
<comment type="caution">
    <text evidence="6">The sequence shown here is derived from an EMBL/GenBank/DDBJ whole genome shotgun (WGS) entry which is preliminary data.</text>
</comment>
<feature type="domain" description="Aspartyl/asparaginy/proline hydroxylase" evidence="5">
    <location>
        <begin position="74"/>
        <end position="232"/>
    </location>
</feature>
<dbReference type="Proteomes" id="UP000036850">
    <property type="component" value="Unassembled WGS sequence"/>
</dbReference>
<dbReference type="PANTHER" id="PTHR46332:SF5">
    <property type="entry name" value="ASPARTATE BETA-HYDROXYLASE DOMAIN CONTAINING 2"/>
    <property type="match status" value="1"/>
</dbReference>
<evidence type="ECO:0000256" key="3">
    <source>
        <dbReference type="ARBA" id="ARBA00023002"/>
    </source>
</evidence>
<keyword evidence="2" id="KW-0223">Dioxygenase</keyword>
<keyword evidence="4" id="KW-1133">Transmembrane helix</keyword>
<organism evidence="6 7">
    <name type="scientific">Pseudoalteromonas rubra</name>
    <dbReference type="NCBI Taxonomy" id="43658"/>
    <lineage>
        <taxon>Bacteria</taxon>
        <taxon>Pseudomonadati</taxon>
        <taxon>Pseudomonadota</taxon>
        <taxon>Gammaproteobacteria</taxon>
        <taxon>Alteromonadales</taxon>
        <taxon>Pseudoalteromonadaceae</taxon>
        <taxon>Pseudoalteromonas</taxon>
    </lineage>
</organism>
<dbReference type="InterPro" id="IPR007803">
    <property type="entry name" value="Asp/Arg/Pro-Hydrxlase"/>
</dbReference>
<dbReference type="OrthoDB" id="21665at2"/>
<dbReference type="GO" id="GO:0051213">
    <property type="term" value="F:dioxygenase activity"/>
    <property type="evidence" value="ECO:0007669"/>
    <property type="project" value="UniProtKB-KW"/>
</dbReference>
<evidence type="ECO:0000256" key="4">
    <source>
        <dbReference type="SAM" id="Phobius"/>
    </source>
</evidence>
<gene>
    <name evidence="6" type="ORF">AC626_10620</name>
</gene>
<keyword evidence="4" id="KW-0472">Membrane</keyword>
<dbReference type="InterPro" id="IPR027443">
    <property type="entry name" value="IPNS-like_sf"/>
</dbReference>
<reference evidence="7" key="1">
    <citation type="submission" date="2015-07" db="EMBL/GenBank/DDBJ databases">
        <title>Draft genome sequence of a Pseudoalteromonas rubra strain, OCN096, isolated from Kaneohe Bay, Oahu, Hawaii.</title>
        <authorList>
            <person name="Beurmann S."/>
            <person name="Ushijima B."/>
            <person name="Belcaid M."/>
            <person name="Callahan S.M."/>
            <person name="Aeby G.S."/>
        </authorList>
    </citation>
    <scope>NUCLEOTIDE SEQUENCE [LARGE SCALE GENOMIC DNA]</scope>
    <source>
        <strain evidence="7">OCN096</strain>
    </source>
</reference>
<name>A0A0L0ESS0_9GAMM</name>